<comment type="caution">
    <text evidence="1">The sequence shown here is derived from an EMBL/GenBank/DDBJ whole genome shotgun (WGS) entry which is preliminary data.</text>
</comment>
<reference evidence="1 2" key="1">
    <citation type="journal article" date="2016" name="Nat. Commun.">
        <title>Thousands of microbial genomes shed light on interconnected biogeochemical processes in an aquifer system.</title>
        <authorList>
            <person name="Anantharaman K."/>
            <person name="Brown C.T."/>
            <person name="Hug L.A."/>
            <person name="Sharon I."/>
            <person name="Castelle C.J."/>
            <person name="Probst A.J."/>
            <person name="Thomas B.C."/>
            <person name="Singh A."/>
            <person name="Wilkins M.J."/>
            <person name="Karaoz U."/>
            <person name="Brodie E.L."/>
            <person name="Williams K.H."/>
            <person name="Hubbard S.S."/>
            <person name="Banfield J.F."/>
        </authorList>
    </citation>
    <scope>NUCLEOTIDE SEQUENCE [LARGE SCALE GENOMIC DNA]</scope>
</reference>
<accession>A0A1F5FGK9</accession>
<proteinExistence type="predicted"/>
<dbReference type="EMBL" id="MFAF01000024">
    <property type="protein sequence ID" value="OGD78815.1"/>
    <property type="molecule type" value="Genomic_DNA"/>
</dbReference>
<evidence type="ECO:0000313" key="1">
    <source>
        <dbReference type="EMBL" id="OGD78815.1"/>
    </source>
</evidence>
<protein>
    <submittedName>
        <fullName evidence="1">Uncharacterized protein</fullName>
    </submittedName>
</protein>
<dbReference type="AlphaFoldDB" id="A0A1F5FGK9"/>
<dbReference type="PROSITE" id="PS51257">
    <property type="entry name" value="PROKAR_LIPOPROTEIN"/>
    <property type="match status" value="1"/>
</dbReference>
<evidence type="ECO:0000313" key="2">
    <source>
        <dbReference type="Proteomes" id="UP000177187"/>
    </source>
</evidence>
<organism evidence="1 2">
    <name type="scientific">Candidatus Coatesbacteria bacterium RBG_13_66_14</name>
    <dbReference type="NCBI Taxonomy" id="1817816"/>
    <lineage>
        <taxon>Bacteria</taxon>
        <taxon>Candidatus Coatesiibacteriota</taxon>
    </lineage>
</organism>
<dbReference type="Proteomes" id="UP000177187">
    <property type="component" value="Unassembled WGS sequence"/>
</dbReference>
<gene>
    <name evidence="1" type="ORF">A2Y64_03040</name>
</gene>
<sequence>MRVPFYFLILSVIFLACGDEGDERSAGAEAVEQVIGEQPPGEGQIQPPIPYEVAETKVTPGVERGVSIDIVVEPGVYADELEELFTWFEEVWYSDRRLIQVDVYDNRDSAAGLNFDANRVLATFRYTQPDHRDVVVYGERLVAGQRDRVDDTFRSGTHAVYLGPRSRMFGSQDQAQYMVKMMEEKPHKRVYELSWLSNESKIVLSFDVVGMQLVRVREGYSREVWQNFTPERLEQAAMGGGFGGAADYGGDYVRFDESSGVLPPETGP</sequence>
<name>A0A1F5FGK9_9BACT</name>